<reference evidence="3" key="1">
    <citation type="submission" date="2013-05" db="EMBL/GenBank/DDBJ databases">
        <title>Genome assembly of Cystobacter fuscus DSM 2262.</title>
        <authorList>
            <person name="Sharma G."/>
            <person name="Khatri I."/>
            <person name="Kaur C."/>
            <person name="Mayilraj S."/>
            <person name="Subramanian S."/>
        </authorList>
    </citation>
    <scope>NUCLEOTIDE SEQUENCE [LARGE SCALE GENOMIC DNA]</scope>
    <source>
        <strain evidence="3">DSM 2262</strain>
    </source>
</reference>
<sequence>MFQPRHTSTPGAQRMHRTTLPLARLSVVALLLSLAACGPESNVEPSAADESTRTADTLASTPIGNFKDGLITYYNATGAGACSFDASPQDLDVAAIAQGEYENSGACGSCAEVQGPLGTVRVRIVDVCPGCTTAGHLDLSREAFAKIAKPIDGRVAVKWRFVSCPVTGPIQYRFKTGSSQYWTAIQVRNHALPIKKLEYMSNGKWVAVPRLDYNYFVQASGMGTGTLRVRVTASNGQVLEDTLPSIQAEKTFPGKAQFTP</sequence>
<gene>
    <name evidence="3" type="ORF">D187_009164</name>
</gene>
<evidence type="ECO:0000313" key="4">
    <source>
        <dbReference type="Proteomes" id="UP000011682"/>
    </source>
</evidence>
<dbReference type="PANTHER" id="PTHR31836:SF21">
    <property type="entry name" value="EXPANSIN-LIKE PROTEIN 7"/>
    <property type="match status" value="1"/>
</dbReference>
<protein>
    <submittedName>
        <fullName evidence="3">YoaJ</fullName>
    </submittedName>
</protein>
<proteinExistence type="predicted"/>
<name>S9QGP8_CYSF2</name>
<dbReference type="CDD" id="cd22272">
    <property type="entry name" value="DPBB_EXLX1-like"/>
    <property type="match status" value="1"/>
</dbReference>
<evidence type="ECO:0000259" key="2">
    <source>
        <dbReference type="PROSITE" id="PS50842"/>
    </source>
</evidence>
<dbReference type="SUPFAM" id="SSF50685">
    <property type="entry name" value="Barwin-like endoglucanases"/>
    <property type="match status" value="1"/>
</dbReference>
<dbReference type="Gene3D" id="2.60.40.760">
    <property type="entry name" value="Expansin, cellulose-binding-like domain"/>
    <property type="match status" value="1"/>
</dbReference>
<dbReference type="PROSITE" id="PS50842">
    <property type="entry name" value="EXPANSIN_EG45"/>
    <property type="match status" value="1"/>
</dbReference>
<dbReference type="NCBIfam" id="NF041144">
    <property type="entry name" value="expansin_EXLX1"/>
    <property type="match status" value="1"/>
</dbReference>
<evidence type="ECO:0000313" key="3">
    <source>
        <dbReference type="EMBL" id="EPX55553.1"/>
    </source>
</evidence>
<evidence type="ECO:0000256" key="1">
    <source>
        <dbReference type="ARBA" id="ARBA00022729"/>
    </source>
</evidence>
<comment type="caution">
    <text evidence="3">The sequence shown here is derived from an EMBL/GenBank/DDBJ whole genome shotgun (WGS) entry which is preliminary data.</text>
</comment>
<dbReference type="InterPro" id="IPR036908">
    <property type="entry name" value="RlpA-like_sf"/>
</dbReference>
<organism evidence="3 4">
    <name type="scientific">Cystobacter fuscus (strain ATCC 25194 / DSM 2262 / NBRC 100088 / M29)</name>
    <dbReference type="NCBI Taxonomy" id="1242864"/>
    <lineage>
        <taxon>Bacteria</taxon>
        <taxon>Pseudomonadati</taxon>
        <taxon>Myxococcota</taxon>
        <taxon>Myxococcia</taxon>
        <taxon>Myxococcales</taxon>
        <taxon>Cystobacterineae</taxon>
        <taxon>Archangiaceae</taxon>
        <taxon>Cystobacter</taxon>
    </lineage>
</organism>
<dbReference type="Gene3D" id="2.40.40.10">
    <property type="entry name" value="RlpA-like domain"/>
    <property type="match status" value="1"/>
</dbReference>
<dbReference type="eggNOG" id="COG4305">
    <property type="taxonomic scope" value="Bacteria"/>
</dbReference>
<keyword evidence="1" id="KW-0732">Signal</keyword>
<dbReference type="InterPro" id="IPR007112">
    <property type="entry name" value="Expansin/allergen_DPBB_dom"/>
</dbReference>
<dbReference type="Pfam" id="PF03330">
    <property type="entry name" value="DPBB_1"/>
    <property type="match status" value="1"/>
</dbReference>
<dbReference type="SUPFAM" id="SSF49590">
    <property type="entry name" value="PHL pollen allergen"/>
    <property type="match status" value="1"/>
</dbReference>
<dbReference type="InterPro" id="IPR036749">
    <property type="entry name" value="Expansin_CBD_sf"/>
</dbReference>
<keyword evidence="4" id="KW-1185">Reference proteome</keyword>
<dbReference type="PANTHER" id="PTHR31836">
    <property type="match status" value="1"/>
</dbReference>
<accession>S9QGP8</accession>
<feature type="domain" description="Expansin-like EG45" evidence="2">
    <location>
        <begin position="79"/>
        <end position="169"/>
    </location>
</feature>
<dbReference type="Proteomes" id="UP000011682">
    <property type="component" value="Unassembled WGS sequence"/>
</dbReference>
<dbReference type="InterPro" id="IPR049818">
    <property type="entry name" value="Expansin_EXLX1-like"/>
</dbReference>
<dbReference type="InterPro" id="IPR051477">
    <property type="entry name" value="Expansin_CellWall"/>
</dbReference>
<dbReference type="EMBL" id="ANAH02000071">
    <property type="protein sequence ID" value="EPX55553.1"/>
    <property type="molecule type" value="Genomic_DNA"/>
</dbReference>
<dbReference type="AlphaFoldDB" id="S9QGP8"/>
<dbReference type="InterPro" id="IPR009009">
    <property type="entry name" value="RlpA-like_DPBB"/>
</dbReference>